<organism evidence="1">
    <name type="scientific">uncultured Caudovirales phage</name>
    <dbReference type="NCBI Taxonomy" id="2100421"/>
    <lineage>
        <taxon>Viruses</taxon>
        <taxon>Duplodnaviria</taxon>
        <taxon>Heunggongvirae</taxon>
        <taxon>Uroviricota</taxon>
        <taxon>Caudoviricetes</taxon>
        <taxon>Peduoviridae</taxon>
        <taxon>Maltschvirus</taxon>
        <taxon>Maltschvirus maltsch</taxon>
    </lineage>
</organism>
<evidence type="ECO:0000313" key="1">
    <source>
        <dbReference type="EMBL" id="CAB4152942.1"/>
    </source>
</evidence>
<sequence length="39" mass="4546">MTESEKRAYLARVKYTPPAKPDEKAAMPDFMRDLFKGKK</sequence>
<accession>A0A6J5N2N0</accession>
<protein>
    <submittedName>
        <fullName evidence="1">Uncharacterized protein</fullName>
    </submittedName>
</protein>
<reference evidence="1" key="1">
    <citation type="submission" date="2020-04" db="EMBL/GenBank/DDBJ databases">
        <authorList>
            <person name="Chiriac C."/>
            <person name="Salcher M."/>
            <person name="Ghai R."/>
            <person name="Kavagutti S V."/>
        </authorList>
    </citation>
    <scope>NUCLEOTIDE SEQUENCE</scope>
</reference>
<gene>
    <name evidence="1" type="ORF">UFOVP607_40</name>
</gene>
<dbReference type="EMBL" id="LR796581">
    <property type="protein sequence ID" value="CAB4152942.1"/>
    <property type="molecule type" value="Genomic_DNA"/>
</dbReference>
<proteinExistence type="predicted"/>
<name>A0A6J5N2N0_9CAUD</name>